<dbReference type="EMBL" id="WNTK01000038">
    <property type="protein sequence ID" value="KAG9472737.1"/>
    <property type="molecule type" value="Genomic_DNA"/>
</dbReference>
<name>A0A8J6ENR6_ELECQ</name>
<dbReference type="Proteomes" id="UP000770717">
    <property type="component" value="Unassembled WGS sequence"/>
</dbReference>
<protein>
    <submittedName>
        <fullName evidence="3">Uncharacterized protein</fullName>
    </submittedName>
</protein>
<keyword evidence="2" id="KW-0732">Signal</keyword>
<feature type="compositionally biased region" description="Basic residues" evidence="1">
    <location>
        <begin position="126"/>
        <end position="149"/>
    </location>
</feature>
<gene>
    <name evidence="3" type="ORF">GDO78_017445</name>
</gene>
<proteinExistence type="predicted"/>
<feature type="signal peptide" evidence="2">
    <location>
        <begin position="1"/>
        <end position="19"/>
    </location>
</feature>
<keyword evidence="4" id="KW-1185">Reference proteome</keyword>
<reference evidence="3" key="1">
    <citation type="thesis" date="2020" institute="ProQuest LLC" country="789 East Eisenhower Parkway, Ann Arbor, MI, USA">
        <title>Comparative Genomics and Chromosome Evolution.</title>
        <authorList>
            <person name="Mudd A.B."/>
        </authorList>
    </citation>
    <scope>NUCLEOTIDE SEQUENCE</scope>
    <source>
        <strain evidence="3">HN-11 Male</strain>
        <tissue evidence="3">Kidney and liver</tissue>
    </source>
</reference>
<feature type="region of interest" description="Disordered" evidence="1">
    <location>
        <begin position="117"/>
        <end position="151"/>
    </location>
</feature>
<evidence type="ECO:0000256" key="1">
    <source>
        <dbReference type="SAM" id="MobiDB-lite"/>
    </source>
</evidence>
<accession>A0A8J6ENR6</accession>
<feature type="chain" id="PRO_5035215200" evidence="2">
    <location>
        <begin position="20"/>
        <end position="209"/>
    </location>
</feature>
<evidence type="ECO:0000313" key="3">
    <source>
        <dbReference type="EMBL" id="KAG9472737.1"/>
    </source>
</evidence>
<evidence type="ECO:0000313" key="4">
    <source>
        <dbReference type="Proteomes" id="UP000770717"/>
    </source>
</evidence>
<dbReference type="AlphaFoldDB" id="A0A8J6ENR6"/>
<evidence type="ECO:0000256" key="2">
    <source>
        <dbReference type="SAM" id="SignalP"/>
    </source>
</evidence>
<comment type="caution">
    <text evidence="3">The sequence shown here is derived from an EMBL/GenBank/DDBJ whole genome shotgun (WGS) entry which is preliminary data.</text>
</comment>
<organism evidence="3 4">
    <name type="scientific">Eleutherodactylus coqui</name>
    <name type="common">Puerto Rican coqui</name>
    <dbReference type="NCBI Taxonomy" id="57060"/>
    <lineage>
        <taxon>Eukaryota</taxon>
        <taxon>Metazoa</taxon>
        <taxon>Chordata</taxon>
        <taxon>Craniata</taxon>
        <taxon>Vertebrata</taxon>
        <taxon>Euteleostomi</taxon>
        <taxon>Amphibia</taxon>
        <taxon>Batrachia</taxon>
        <taxon>Anura</taxon>
        <taxon>Neobatrachia</taxon>
        <taxon>Hyloidea</taxon>
        <taxon>Eleutherodactylidae</taxon>
        <taxon>Eleutherodactylinae</taxon>
        <taxon>Eleutherodactylus</taxon>
        <taxon>Eleutherodactylus</taxon>
    </lineage>
</organism>
<feature type="region of interest" description="Disordered" evidence="1">
    <location>
        <begin position="47"/>
        <end position="87"/>
    </location>
</feature>
<sequence>MRVLLILGCIALGILLVAASDQDQVESGIEAKSGAIQRDFVNVREFRSTGENKKKNKSPRKQLPGGFSAVARPGKTLEKRSTDQSQLQRKRKMCVGCYSPLSALESNKEFATTVLRHQRDTEEHGKLRKQHKLLKGKSKSKRRRNKNHRDKLYHIQEEDSEIQQNNKRCKHHKGKKDKLRSGMFSTLGMAPPDSKGAHKDISNMQAMIT</sequence>